<reference evidence="3 4" key="1">
    <citation type="submission" date="2021-04" db="EMBL/GenBank/DDBJ databases">
        <authorList>
            <consortium name="Wellcome Sanger Institute Data Sharing"/>
        </authorList>
    </citation>
    <scope>NUCLEOTIDE SEQUENCE [LARGE SCALE GENOMIC DNA]</scope>
</reference>
<keyword evidence="4" id="KW-1185">Reference proteome</keyword>
<evidence type="ECO:0000256" key="1">
    <source>
        <dbReference type="ARBA" id="ARBA00022514"/>
    </source>
</evidence>
<organism evidence="3 4">
    <name type="scientific">Anabas testudineus</name>
    <name type="common">Climbing perch</name>
    <name type="synonym">Anthias testudineus</name>
    <dbReference type="NCBI Taxonomy" id="64144"/>
    <lineage>
        <taxon>Eukaryota</taxon>
        <taxon>Metazoa</taxon>
        <taxon>Chordata</taxon>
        <taxon>Craniata</taxon>
        <taxon>Vertebrata</taxon>
        <taxon>Euteleostomi</taxon>
        <taxon>Actinopterygii</taxon>
        <taxon>Neopterygii</taxon>
        <taxon>Teleostei</taxon>
        <taxon>Neoteleostei</taxon>
        <taxon>Acanthomorphata</taxon>
        <taxon>Anabantaria</taxon>
        <taxon>Anabantiformes</taxon>
        <taxon>Anabantoidei</taxon>
        <taxon>Anabantidae</taxon>
        <taxon>Anabas</taxon>
    </lineage>
</organism>
<dbReference type="Pfam" id="PF00048">
    <property type="entry name" value="IL8"/>
    <property type="match status" value="1"/>
</dbReference>
<dbReference type="InterPro" id="IPR001811">
    <property type="entry name" value="Chemokine_IL8-like_dom"/>
</dbReference>
<dbReference type="InterPro" id="IPR036048">
    <property type="entry name" value="Interleukin_8-like_sf"/>
</dbReference>
<dbReference type="GO" id="GO:0008009">
    <property type="term" value="F:chemokine activity"/>
    <property type="evidence" value="ECO:0007669"/>
    <property type="project" value="InterPro"/>
</dbReference>
<dbReference type="Ensembl" id="ENSATET00000078771.1">
    <property type="protein sequence ID" value="ENSATEP00000075641.1"/>
    <property type="gene ID" value="ENSATEG00000000869.3"/>
</dbReference>
<evidence type="ECO:0000313" key="3">
    <source>
        <dbReference type="Ensembl" id="ENSATEP00000075641.1"/>
    </source>
</evidence>
<reference evidence="3" key="2">
    <citation type="submission" date="2025-08" db="UniProtKB">
        <authorList>
            <consortium name="Ensembl"/>
        </authorList>
    </citation>
    <scope>IDENTIFICATION</scope>
</reference>
<dbReference type="GeneTree" id="ENSGT00940000177288"/>
<dbReference type="GO" id="GO:0005615">
    <property type="term" value="C:extracellular space"/>
    <property type="evidence" value="ECO:0007669"/>
    <property type="project" value="UniProtKB-KW"/>
</dbReference>
<proteinExistence type="predicted"/>
<evidence type="ECO:0000313" key="4">
    <source>
        <dbReference type="Proteomes" id="UP000265040"/>
    </source>
</evidence>
<sequence>MSLRHNRSIYTEVRAFQFCQISAAQRRTVTMGPTMPLCTSSGLFFVCLTVLLVLPVQGQYEHTTSETPRLSGVHPNCCVTASKRYINETINSCYEQKEHTFPDCKIHAYIFITKTRQYCVHPKAKWLPEKLRELEEQGIYCQVL</sequence>
<evidence type="ECO:0000259" key="2">
    <source>
        <dbReference type="Pfam" id="PF00048"/>
    </source>
</evidence>
<name>A0AAQ6ILJ7_ANATE</name>
<dbReference type="Proteomes" id="UP000265040">
    <property type="component" value="Chromosome 19"/>
</dbReference>
<dbReference type="Gene3D" id="2.40.50.40">
    <property type="match status" value="1"/>
</dbReference>
<dbReference type="SUPFAM" id="SSF54117">
    <property type="entry name" value="Interleukin 8-like chemokines"/>
    <property type="match status" value="1"/>
</dbReference>
<keyword evidence="1" id="KW-0202">Cytokine</keyword>
<dbReference type="AlphaFoldDB" id="A0AAQ6ILJ7"/>
<dbReference type="GO" id="GO:0006955">
    <property type="term" value="P:immune response"/>
    <property type="evidence" value="ECO:0007669"/>
    <property type="project" value="InterPro"/>
</dbReference>
<accession>A0AAQ6ILJ7</accession>
<reference evidence="3" key="3">
    <citation type="submission" date="2025-09" db="UniProtKB">
        <authorList>
            <consortium name="Ensembl"/>
        </authorList>
    </citation>
    <scope>IDENTIFICATION</scope>
</reference>
<feature type="domain" description="Chemokine interleukin-8-like" evidence="2">
    <location>
        <begin position="76"/>
        <end position="133"/>
    </location>
</feature>
<protein>
    <recommendedName>
        <fullName evidence="2">Chemokine interleukin-8-like domain-containing protein</fullName>
    </recommendedName>
</protein>